<gene>
    <name evidence="2" type="ORF">JFN94_25950</name>
</gene>
<organism evidence="2 3">
    <name type="scientific">Burkholderia anthina</name>
    <dbReference type="NCBI Taxonomy" id="179879"/>
    <lineage>
        <taxon>Bacteria</taxon>
        <taxon>Pseudomonadati</taxon>
        <taxon>Pseudomonadota</taxon>
        <taxon>Betaproteobacteria</taxon>
        <taxon>Burkholderiales</taxon>
        <taxon>Burkholderiaceae</taxon>
        <taxon>Burkholderia</taxon>
        <taxon>Burkholderia cepacia complex</taxon>
    </lineage>
</organism>
<dbReference type="Proteomes" id="UP000596205">
    <property type="component" value="Chromosome 2"/>
</dbReference>
<name>A0A7T6VJ09_9BURK</name>
<evidence type="ECO:0000313" key="2">
    <source>
        <dbReference type="EMBL" id="QQK04775.1"/>
    </source>
</evidence>
<feature type="compositionally biased region" description="Basic residues" evidence="1">
    <location>
        <begin position="1"/>
        <end position="10"/>
    </location>
</feature>
<feature type="region of interest" description="Disordered" evidence="1">
    <location>
        <begin position="1"/>
        <end position="81"/>
    </location>
</feature>
<dbReference type="EMBL" id="CP066770">
    <property type="protein sequence ID" value="QQK04775.1"/>
    <property type="molecule type" value="Genomic_DNA"/>
</dbReference>
<evidence type="ECO:0000256" key="1">
    <source>
        <dbReference type="SAM" id="MobiDB-lite"/>
    </source>
</evidence>
<proteinExistence type="predicted"/>
<dbReference type="RefSeq" id="WP_199568817.1">
    <property type="nucleotide sequence ID" value="NZ_CP066770.1"/>
</dbReference>
<accession>A0A7T6VJ09</accession>
<dbReference type="AlphaFoldDB" id="A0A7T6VJ09"/>
<reference evidence="2 3" key="1">
    <citation type="submission" date="2020-12" db="EMBL/GenBank/DDBJ databases">
        <title>Complete genome sequence of Burkholderia anthina BJQ0011.</title>
        <authorList>
            <person name="Xu Y."/>
        </authorList>
    </citation>
    <scope>NUCLEOTIDE SEQUENCE [LARGE SCALE GENOMIC DNA]</scope>
    <source>
        <strain evidence="2 3">BJQ0011</strain>
    </source>
</reference>
<dbReference type="KEGG" id="bann:JFN94_25950"/>
<sequence length="81" mass="8662">MATMSTKKRDKLPGKAFAGPDRSYPVNDRAHAANAKARATQAVNTGRMSGSEKAKIDAKADKVLGEGPKRGERTAKHKAKK</sequence>
<feature type="compositionally biased region" description="Basic and acidic residues" evidence="1">
    <location>
        <begin position="50"/>
        <end position="74"/>
    </location>
</feature>
<evidence type="ECO:0000313" key="3">
    <source>
        <dbReference type="Proteomes" id="UP000596205"/>
    </source>
</evidence>
<feature type="compositionally biased region" description="Low complexity" evidence="1">
    <location>
        <begin position="32"/>
        <end position="42"/>
    </location>
</feature>
<protein>
    <submittedName>
        <fullName evidence="2">Uncharacterized protein</fullName>
    </submittedName>
</protein>